<dbReference type="InterPro" id="IPR006575">
    <property type="entry name" value="RWD_dom"/>
</dbReference>
<comment type="caution">
    <text evidence="2">The sequence shown here is derived from an EMBL/GenBank/DDBJ whole genome shotgun (WGS) entry which is preliminary data.</text>
</comment>
<evidence type="ECO:0000313" key="2">
    <source>
        <dbReference type="EMBL" id="KAK3794920.1"/>
    </source>
</evidence>
<name>A0AAE1AW83_9GAST</name>
<dbReference type="Proteomes" id="UP001283361">
    <property type="component" value="Unassembled WGS sequence"/>
</dbReference>
<dbReference type="Pfam" id="PF05773">
    <property type="entry name" value="RWD"/>
    <property type="match status" value="1"/>
</dbReference>
<dbReference type="InterPro" id="IPR059181">
    <property type="entry name" value="RWDD2A-B_C"/>
</dbReference>
<evidence type="ECO:0000259" key="1">
    <source>
        <dbReference type="PROSITE" id="PS50908"/>
    </source>
</evidence>
<reference evidence="2" key="1">
    <citation type="journal article" date="2023" name="G3 (Bethesda)">
        <title>A reference genome for the long-term kleptoplast-retaining sea slug Elysia crispata morphotype clarki.</title>
        <authorList>
            <person name="Eastman K.E."/>
            <person name="Pendleton A.L."/>
            <person name="Shaikh M.A."/>
            <person name="Suttiyut T."/>
            <person name="Ogas R."/>
            <person name="Tomko P."/>
            <person name="Gavelis G."/>
            <person name="Widhalm J.R."/>
            <person name="Wisecaver J.H."/>
        </authorList>
    </citation>
    <scope>NUCLEOTIDE SEQUENCE</scope>
    <source>
        <strain evidence="2">ECLA1</strain>
    </source>
</reference>
<protein>
    <recommendedName>
        <fullName evidence="1">RWD domain-containing protein</fullName>
    </recommendedName>
</protein>
<sequence length="309" mass="35564">MQNNDHEGLELQLAEVEMLQSMYANPGEFVLDDPSSVEQIQAVLSGDFNIGNLQTRIGFTIKIFVENEDRNMSVELVCQLPHEYPFLKPQIFTRASQMCKKRHKQMRDDLSKELDEQAEGEICIGILVEWLRERLYTELQHIDSAVSESDESLQGKSLKQQEGRDTLTRLWIYSHHIYSKIKRKDIQDWGDELNLHGFSMPGKPGIICAEGATCDVDEFWYRIRRMNWKKICIKEQEVVAFPKDGLAGKSDSVFKFGPFFELVLDARGGKGREYHMDLGQFSTFLQEHDSGHMFNLFFGVSGKPAEDVD</sequence>
<dbReference type="PIRSF" id="PIRSF038021">
    <property type="entry name" value="UCP038021_RWDD2"/>
    <property type="match status" value="1"/>
</dbReference>
<dbReference type="PROSITE" id="PS50908">
    <property type="entry name" value="RWD"/>
    <property type="match status" value="1"/>
</dbReference>
<dbReference type="Pfam" id="PF06544">
    <property type="entry name" value="Prp3_C"/>
    <property type="match status" value="1"/>
</dbReference>
<proteinExistence type="predicted"/>
<gene>
    <name evidence="2" type="ORF">RRG08_001067</name>
</gene>
<dbReference type="Gene3D" id="3.10.110.10">
    <property type="entry name" value="Ubiquitin Conjugating Enzyme"/>
    <property type="match status" value="1"/>
</dbReference>
<dbReference type="SMART" id="SM00591">
    <property type="entry name" value="RWD"/>
    <property type="match status" value="1"/>
</dbReference>
<dbReference type="AlphaFoldDB" id="A0AAE1AW83"/>
<dbReference type="InterPro" id="IPR016135">
    <property type="entry name" value="UBQ-conjugating_enzyme/RWD"/>
</dbReference>
<dbReference type="PANTHER" id="PTHR15955">
    <property type="entry name" value="RWD DOMAIN CONTAINING PROTEIN 2"/>
    <property type="match status" value="1"/>
</dbReference>
<organism evidence="2 3">
    <name type="scientific">Elysia crispata</name>
    <name type="common">lettuce slug</name>
    <dbReference type="NCBI Taxonomy" id="231223"/>
    <lineage>
        <taxon>Eukaryota</taxon>
        <taxon>Metazoa</taxon>
        <taxon>Spiralia</taxon>
        <taxon>Lophotrochozoa</taxon>
        <taxon>Mollusca</taxon>
        <taxon>Gastropoda</taxon>
        <taxon>Heterobranchia</taxon>
        <taxon>Euthyneura</taxon>
        <taxon>Panpulmonata</taxon>
        <taxon>Sacoglossa</taxon>
        <taxon>Placobranchoidea</taxon>
        <taxon>Plakobranchidae</taxon>
        <taxon>Elysia</taxon>
    </lineage>
</organism>
<dbReference type="InterPro" id="IPR017359">
    <property type="entry name" value="Phi-like"/>
</dbReference>
<dbReference type="CDD" id="cd23829">
    <property type="entry name" value="RWD_RWDD2"/>
    <property type="match status" value="1"/>
</dbReference>
<dbReference type="SUPFAM" id="SSF54495">
    <property type="entry name" value="UBC-like"/>
    <property type="match status" value="1"/>
</dbReference>
<feature type="domain" description="RWD" evidence="1">
    <location>
        <begin position="14"/>
        <end position="138"/>
    </location>
</feature>
<accession>A0AAE1AW83</accession>
<evidence type="ECO:0000313" key="3">
    <source>
        <dbReference type="Proteomes" id="UP001283361"/>
    </source>
</evidence>
<dbReference type="CDD" id="cd24163">
    <property type="entry name" value="RWDD2_C"/>
    <property type="match status" value="1"/>
</dbReference>
<keyword evidence="3" id="KW-1185">Reference proteome</keyword>
<dbReference type="EMBL" id="JAWDGP010001087">
    <property type="protein sequence ID" value="KAK3794920.1"/>
    <property type="molecule type" value="Genomic_DNA"/>
</dbReference>
<dbReference type="PANTHER" id="PTHR15955:SF8">
    <property type="entry name" value="RWD DOMAIN-CONTAINING PROTEIN 2B-RELATED"/>
    <property type="match status" value="1"/>
</dbReference>
<dbReference type="InterPro" id="IPR010541">
    <property type="entry name" value="Prp3_C"/>
</dbReference>